<proteinExistence type="predicted"/>
<dbReference type="RefSeq" id="WP_144360063.1">
    <property type="nucleotide sequence ID" value="NZ_VMNH01000023.1"/>
</dbReference>
<sequence>MRFIIPEQIETERLILRTFQASDWQDLHAYYSDPVCIQYTVGKPLTEGGTWRILASMIGHWQMRGYGPYAVVERTSGRVVGPVGLWYPVDWPEPEIKWALAQDYWGRGYACEAAMAVNKMAIETLPELHLISFINGENLPSIALAKRVGARFEKTLPFRKGEWHVYRHQR</sequence>
<reference evidence="2 3" key="1">
    <citation type="submission" date="2019-07" db="EMBL/GenBank/DDBJ databases">
        <title>The pathways for chlorine oxyanion respiration interact through the shared metabolite chlorate.</title>
        <authorList>
            <person name="Barnum T.P."/>
            <person name="Cheng Y."/>
            <person name="Hill K.A."/>
            <person name="Lucas L.N."/>
            <person name="Carlson H.K."/>
            <person name="Coates J.D."/>
        </authorList>
    </citation>
    <scope>NUCLEOTIDE SEQUENCE [LARGE SCALE GENOMIC DNA]</scope>
    <source>
        <strain evidence="2 3">BK-1</strain>
    </source>
</reference>
<keyword evidence="2" id="KW-0808">Transferase</keyword>
<gene>
    <name evidence="2" type="ORF">FHP88_15860</name>
</gene>
<dbReference type="AlphaFoldDB" id="A0A557S0M9"/>
<evidence type="ECO:0000313" key="3">
    <source>
        <dbReference type="Proteomes" id="UP000316649"/>
    </source>
</evidence>
<accession>A0A557S0M9</accession>
<dbReference type="OrthoDB" id="9801656at2"/>
<keyword evidence="3" id="KW-1185">Reference proteome</keyword>
<dbReference type="InterPro" id="IPR016181">
    <property type="entry name" value="Acyl_CoA_acyltransferase"/>
</dbReference>
<comment type="caution">
    <text evidence="2">The sequence shown here is derived from an EMBL/GenBank/DDBJ whole genome shotgun (WGS) entry which is preliminary data.</text>
</comment>
<dbReference type="Proteomes" id="UP000316649">
    <property type="component" value="Unassembled WGS sequence"/>
</dbReference>
<protein>
    <submittedName>
        <fullName evidence="2">GNAT family N-acetyltransferase</fullName>
    </submittedName>
</protein>
<dbReference type="EMBL" id="VMNH01000023">
    <property type="protein sequence ID" value="TVO70926.1"/>
    <property type="molecule type" value="Genomic_DNA"/>
</dbReference>
<dbReference type="PANTHER" id="PTHR43792:SF1">
    <property type="entry name" value="N-ACETYLTRANSFERASE DOMAIN-CONTAINING PROTEIN"/>
    <property type="match status" value="1"/>
</dbReference>
<dbReference type="PROSITE" id="PS51186">
    <property type="entry name" value="GNAT"/>
    <property type="match status" value="1"/>
</dbReference>
<dbReference type="SUPFAM" id="SSF55729">
    <property type="entry name" value="Acyl-CoA N-acyltransferases (Nat)"/>
    <property type="match status" value="1"/>
</dbReference>
<dbReference type="InterPro" id="IPR000182">
    <property type="entry name" value="GNAT_dom"/>
</dbReference>
<dbReference type="Gene3D" id="3.40.630.30">
    <property type="match status" value="1"/>
</dbReference>
<organism evidence="2 3">
    <name type="scientific">Sedimenticola selenatireducens</name>
    <dbReference type="NCBI Taxonomy" id="191960"/>
    <lineage>
        <taxon>Bacteria</taxon>
        <taxon>Pseudomonadati</taxon>
        <taxon>Pseudomonadota</taxon>
        <taxon>Gammaproteobacteria</taxon>
        <taxon>Chromatiales</taxon>
        <taxon>Sedimenticolaceae</taxon>
        <taxon>Sedimenticola</taxon>
    </lineage>
</organism>
<feature type="domain" description="N-acetyltransferase" evidence="1">
    <location>
        <begin position="14"/>
        <end position="170"/>
    </location>
</feature>
<dbReference type="InterPro" id="IPR051531">
    <property type="entry name" value="N-acetyltransferase"/>
</dbReference>
<evidence type="ECO:0000313" key="2">
    <source>
        <dbReference type="EMBL" id="TVO70926.1"/>
    </source>
</evidence>
<dbReference type="PANTHER" id="PTHR43792">
    <property type="entry name" value="GNAT FAMILY, PUTATIVE (AFU_ORTHOLOGUE AFUA_3G00765)-RELATED-RELATED"/>
    <property type="match status" value="1"/>
</dbReference>
<dbReference type="Pfam" id="PF13302">
    <property type="entry name" value="Acetyltransf_3"/>
    <property type="match status" value="1"/>
</dbReference>
<name>A0A557S0M9_9GAMM</name>
<evidence type="ECO:0000259" key="1">
    <source>
        <dbReference type="PROSITE" id="PS51186"/>
    </source>
</evidence>
<dbReference type="GO" id="GO:0016747">
    <property type="term" value="F:acyltransferase activity, transferring groups other than amino-acyl groups"/>
    <property type="evidence" value="ECO:0007669"/>
    <property type="project" value="InterPro"/>
</dbReference>